<dbReference type="InterPro" id="IPR036259">
    <property type="entry name" value="MFS_trans_sf"/>
</dbReference>
<feature type="transmembrane region" description="Helical" evidence="8">
    <location>
        <begin position="311"/>
        <end position="334"/>
    </location>
</feature>
<feature type="transmembrane region" description="Helical" evidence="8">
    <location>
        <begin position="81"/>
        <end position="99"/>
    </location>
</feature>
<comment type="subcellular location">
    <subcellularLocation>
        <location evidence="1">Cell membrane</location>
        <topology evidence="1">Multi-pass membrane protein</topology>
    </subcellularLocation>
</comment>
<evidence type="ECO:0000313" key="12">
    <source>
        <dbReference type="Proteomes" id="UP000231702"/>
    </source>
</evidence>
<evidence type="ECO:0000256" key="8">
    <source>
        <dbReference type="SAM" id="Phobius"/>
    </source>
</evidence>
<evidence type="ECO:0000313" key="10">
    <source>
        <dbReference type="EMBL" id="SNY48143.1"/>
    </source>
</evidence>
<keyword evidence="6 8" id="KW-1133">Transmembrane helix</keyword>
<feature type="transmembrane region" description="Helical" evidence="8">
    <location>
        <begin position="12"/>
        <end position="30"/>
    </location>
</feature>
<dbReference type="PANTHER" id="PTHR23535">
    <property type="entry name" value="SUGAR EFFLUX TRANSPORTER A-RELATED"/>
    <property type="match status" value="1"/>
</dbReference>
<feature type="transmembrane region" description="Helical" evidence="8">
    <location>
        <begin position="145"/>
        <end position="165"/>
    </location>
</feature>
<feature type="transmembrane region" description="Helical" evidence="8">
    <location>
        <begin position="346"/>
        <end position="367"/>
    </location>
</feature>
<keyword evidence="7 8" id="KW-0472">Membrane</keyword>
<keyword evidence="12" id="KW-1185">Reference proteome</keyword>
<protein>
    <submittedName>
        <fullName evidence="9 10">MFS transporter</fullName>
    </submittedName>
</protein>
<dbReference type="Proteomes" id="UP000231655">
    <property type="component" value="Unassembled WGS sequence"/>
</dbReference>
<dbReference type="RefSeq" id="WP_097145090.1">
    <property type="nucleotide sequence ID" value="NZ_OBEA01000002.1"/>
</dbReference>
<dbReference type="OrthoDB" id="1491684at2"/>
<feature type="transmembrane region" description="Helical" evidence="8">
    <location>
        <begin position="50"/>
        <end position="69"/>
    </location>
</feature>
<keyword evidence="2" id="KW-0813">Transport</keyword>
<keyword evidence="5 8" id="KW-0812">Transmembrane</keyword>
<keyword evidence="4" id="KW-0762">Sugar transport</keyword>
<evidence type="ECO:0000256" key="1">
    <source>
        <dbReference type="ARBA" id="ARBA00004651"/>
    </source>
</evidence>
<dbReference type="GO" id="GO:0022857">
    <property type="term" value="F:transmembrane transporter activity"/>
    <property type="evidence" value="ECO:0007669"/>
    <property type="project" value="InterPro"/>
</dbReference>
<organism evidence="10 11">
    <name type="scientific">Pseudooceanicola antarcticus</name>
    <dbReference type="NCBI Taxonomy" id="1247613"/>
    <lineage>
        <taxon>Bacteria</taxon>
        <taxon>Pseudomonadati</taxon>
        <taxon>Pseudomonadota</taxon>
        <taxon>Alphaproteobacteria</taxon>
        <taxon>Rhodobacterales</taxon>
        <taxon>Paracoccaceae</taxon>
        <taxon>Pseudooceanicola</taxon>
    </lineage>
</organism>
<reference evidence="10 11" key="1">
    <citation type="submission" date="2017-09" db="EMBL/GenBank/DDBJ databases">
        <authorList>
            <person name="Ehlers B."/>
            <person name="Leendertz F.H."/>
        </authorList>
    </citation>
    <scope>NUCLEOTIDE SEQUENCE [LARGE SCALE GENOMIC DNA]</scope>
    <source>
        <strain evidence="10 11">CGMCC 1.12662</strain>
    </source>
</reference>
<evidence type="ECO:0000256" key="3">
    <source>
        <dbReference type="ARBA" id="ARBA00022475"/>
    </source>
</evidence>
<feature type="transmembrane region" description="Helical" evidence="8">
    <location>
        <begin position="222"/>
        <end position="246"/>
    </location>
</feature>
<sequence length="403" mass="40981">MFSTLSTIRNNAGLRACALAIFFFGFSGAATAPYKSVVAIRELGLSDAGFSALTLAAAVINVTAAIYLGILADRDTGYRKLLMSLAFIGVAGYMAIFLFPSAWIFVISLLLPISVYHGLNSLLFGAGRVFSSDLPKGDQAAVSSVLRGLISLAWILVPGLVGFALSGAESLLPAFAIAGGAALVCMVVINVMMPRGGSGDPSQRPPRVSLGAAFRLLTRLPVAARVLGAAVITAMIHVNAAVMPLIVTGQAGGEPGDVGVIVGLVAALEVAFILVWARIVRSISIVAALAIGTGLYMIYLVWLAFALSPASVIAASVVGGVGAAALITLPLGYLQELIAERPGLSASLISVNIFLAGAIAAALFAIGTAIGDYPLVALLGAGAGALGALGLLVLEGWRLRAPL</sequence>
<dbReference type="EMBL" id="OBEA01000002">
    <property type="protein sequence ID" value="SNY48143.1"/>
    <property type="molecule type" value="Genomic_DNA"/>
</dbReference>
<feature type="transmembrane region" description="Helical" evidence="8">
    <location>
        <begin position="105"/>
        <end position="124"/>
    </location>
</feature>
<dbReference type="InterPro" id="IPR011701">
    <property type="entry name" value="MFS"/>
</dbReference>
<dbReference type="AlphaFoldDB" id="A0A285IJR8"/>
<evidence type="ECO:0000313" key="9">
    <source>
        <dbReference type="EMBL" id="PJE28818.1"/>
    </source>
</evidence>
<evidence type="ECO:0000313" key="11">
    <source>
        <dbReference type="Proteomes" id="UP000231655"/>
    </source>
</evidence>
<evidence type="ECO:0000256" key="7">
    <source>
        <dbReference type="ARBA" id="ARBA00023136"/>
    </source>
</evidence>
<dbReference type="PANTHER" id="PTHR23535:SF2">
    <property type="entry name" value="SUGAR EFFLUX TRANSPORTER A-RELATED"/>
    <property type="match status" value="1"/>
</dbReference>
<keyword evidence="3" id="KW-1003">Cell membrane</keyword>
<feature type="transmembrane region" description="Helical" evidence="8">
    <location>
        <begin position="258"/>
        <end position="276"/>
    </location>
</feature>
<dbReference type="EMBL" id="PGTD01000016">
    <property type="protein sequence ID" value="PJE28818.1"/>
    <property type="molecule type" value="Genomic_DNA"/>
</dbReference>
<name>A0A285IJR8_9RHOB</name>
<evidence type="ECO:0000256" key="4">
    <source>
        <dbReference type="ARBA" id="ARBA00022597"/>
    </source>
</evidence>
<accession>A0A285IJR8</accession>
<proteinExistence type="predicted"/>
<dbReference type="SUPFAM" id="SSF103473">
    <property type="entry name" value="MFS general substrate transporter"/>
    <property type="match status" value="1"/>
</dbReference>
<evidence type="ECO:0000256" key="2">
    <source>
        <dbReference type="ARBA" id="ARBA00022448"/>
    </source>
</evidence>
<evidence type="ECO:0000256" key="5">
    <source>
        <dbReference type="ARBA" id="ARBA00022692"/>
    </source>
</evidence>
<dbReference type="GO" id="GO:0005886">
    <property type="term" value="C:plasma membrane"/>
    <property type="evidence" value="ECO:0007669"/>
    <property type="project" value="UniProtKB-SubCell"/>
</dbReference>
<feature type="transmembrane region" description="Helical" evidence="8">
    <location>
        <begin position="373"/>
        <end position="394"/>
    </location>
</feature>
<feature type="transmembrane region" description="Helical" evidence="8">
    <location>
        <begin position="283"/>
        <end position="305"/>
    </location>
</feature>
<evidence type="ECO:0000256" key="6">
    <source>
        <dbReference type="ARBA" id="ARBA00022989"/>
    </source>
</evidence>
<dbReference type="Proteomes" id="UP000231702">
    <property type="component" value="Unassembled WGS sequence"/>
</dbReference>
<reference evidence="9 12" key="2">
    <citation type="journal article" date="2018" name="Int. J. Syst. Evol. Microbiol.">
        <title>Pseudooceanicola lipolyticus sp. nov., a marine alphaproteobacterium, reclassification of Oceanicola flagellatus as Pseudooceanicola flagellatus comb. nov. and emended description of the genus Pseudooceanicola.</title>
        <authorList>
            <person name="Huang M.-M."/>
            <person name="Guo L.-L."/>
            <person name="Wu Y.-H."/>
            <person name="Lai Q.-L."/>
            <person name="Shao Z.-Z."/>
            <person name="Wang C.-S."/>
            <person name="Wu M."/>
            <person name="Xu X.-W."/>
        </authorList>
    </citation>
    <scope>NUCLEOTIDE SEQUENCE [LARGE SCALE GENOMIC DNA]</scope>
    <source>
        <strain evidence="9 12">Ar-45</strain>
    </source>
</reference>
<feature type="transmembrane region" description="Helical" evidence="8">
    <location>
        <begin position="171"/>
        <end position="193"/>
    </location>
</feature>
<dbReference type="Pfam" id="PF07690">
    <property type="entry name" value="MFS_1"/>
    <property type="match status" value="1"/>
</dbReference>
<dbReference type="Gene3D" id="1.20.1250.20">
    <property type="entry name" value="MFS general substrate transporter like domains"/>
    <property type="match status" value="2"/>
</dbReference>
<gene>
    <name evidence="9" type="ORF">CVM39_10160</name>
    <name evidence="10" type="ORF">SAMN06297129_1337</name>
</gene>